<evidence type="ECO:0000256" key="1">
    <source>
        <dbReference type="SAM" id="MobiDB-lite"/>
    </source>
</evidence>
<feature type="region of interest" description="Disordered" evidence="1">
    <location>
        <begin position="37"/>
        <end position="75"/>
    </location>
</feature>
<comment type="caution">
    <text evidence="2">The sequence shown here is derived from an EMBL/GenBank/DDBJ whole genome shotgun (WGS) entry which is preliminary data.</text>
</comment>
<dbReference type="EMBL" id="CAWUPB010001160">
    <property type="protein sequence ID" value="CAK7342780.1"/>
    <property type="molecule type" value="Genomic_DNA"/>
</dbReference>
<proteinExistence type="predicted"/>
<protein>
    <submittedName>
        <fullName evidence="2">Uncharacterized protein</fullName>
    </submittedName>
</protein>
<reference evidence="2 3" key="1">
    <citation type="submission" date="2024-01" db="EMBL/GenBank/DDBJ databases">
        <authorList>
            <person name="Waweru B."/>
        </authorList>
    </citation>
    <scope>NUCLEOTIDE SEQUENCE [LARGE SCALE GENOMIC DNA]</scope>
</reference>
<keyword evidence="3" id="KW-1185">Reference proteome</keyword>
<accession>A0AAV1S283</accession>
<name>A0AAV1S283_9ROSI</name>
<evidence type="ECO:0000313" key="2">
    <source>
        <dbReference type="EMBL" id="CAK7342780.1"/>
    </source>
</evidence>
<feature type="compositionally biased region" description="Basic and acidic residues" evidence="1">
    <location>
        <begin position="37"/>
        <end position="49"/>
    </location>
</feature>
<evidence type="ECO:0000313" key="3">
    <source>
        <dbReference type="Proteomes" id="UP001314170"/>
    </source>
</evidence>
<organism evidence="2 3">
    <name type="scientific">Dovyalis caffra</name>
    <dbReference type="NCBI Taxonomy" id="77055"/>
    <lineage>
        <taxon>Eukaryota</taxon>
        <taxon>Viridiplantae</taxon>
        <taxon>Streptophyta</taxon>
        <taxon>Embryophyta</taxon>
        <taxon>Tracheophyta</taxon>
        <taxon>Spermatophyta</taxon>
        <taxon>Magnoliopsida</taxon>
        <taxon>eudicotyledons</taxon>
        <taxon>Gunneridae</taxon>
        <taxon>Pentapetalae</taxon>
        <taxon>rosids</taxon>
        <taxon>fabids</taxon>
        <taxon>Malpighiales</taxon>
        <taxon>Salicaceae</taxon>
        <taxon>Flacourtieae</taxon>
        <taxon>Dovyalis</taxon>
    </lineage>
</organism>
<gene>
    <name evidence="2" type="ORF">DCAF_LOCUS16972</name>
</gene>
<sequence>MEASSIALLACASAFVAALLLICLCKLGFHLKEVEQSKPVEENGTKIKDVDEDYGTIEEGHEAGDSSARSSLSAE</sequence>
<dbReference type="Proteomes" id="UP001314170">
    <property type="component" value="Unassembled WGS sequence"/>
</dbReference>
<dbReference type="AlphaFoldDB" id="A0AAV1S283"/>